<feature type="domain" description="USP8 dimerisation" evidence="2">
    <location>
        <begin position="12"/>
        <end position="80"/>
    </location>
</feature>
<proteinExistence type="predicted"/>
<sequence>MRSSIELGISLATQKIEVDPRLSLTGYYLIAENLLKQASIYREEKNNIDLYTILLRFCSLLAETIPFHRDYHASDQREKTIFKWSELFFCISCFVLLTEIIVCSNELESLKPEVMQKIDEIKKKGHKPRGNTSTMSSEASSTGFNRCKQAMPSPQLHPNSPGPLMSRLSILISPSRSSSQLSLHSSFPNNRTFPSVNEIQSGPSPSASPIEDLDIIEDPQCKFPSTYQKQPIGACVPCGHMVGCMACLNEIKDKGWGCPVCQY</sequence>
<reference evidence="3 4" key="1">
    <citation type="submission" date="2024-01" db="EMBL/GenBank/DDBJ databases">
        <title>The complete chloroplast genome sequence of Lithospermum erythrorhizon: insights into the phylogenetic relationship among Boraginaceae species and the maternal lineages of purple gromwells.</title>
        <authorList>
            <person name="Okada T."/>
            <person name="Watanabe K."/>
        </authorList>
    </citation>
    <scope>NUCLEOTIDE SEQUENCE [LARGE SCALE GENOMIC DNA]</scope>
</reference>
<evidence type="ECO:0000259" key="2">
    <source>
        <dbReference type="Pfam" id="PF08969"/>
    </source>
</evidence>
<dbReference type="PANTHER" id="PTHR12947">
    <property type="entry name" value="AMSH-LIKE PROTEASE"/>
    <property type="match status" value="1"/>
</dbReference>
<organism evidence="3 4">
    <name type="scientific">Lithospermum erythrorhizon</name>
    <name type="common">Purple gromwell</name>
    <name type="synonym">Lithospermum officinale var. erythrorhizon</name>
    <dbReference type="NCBI Taxonomy" id="34254"/>
    <lineage>
        <taxon>Eukaryota</taxon>
        <taxon>Viridiplantae</taxon>
        <taxon>Streptophyta</taxon>
        <taxon>Embryophyta</taxon>
        <taxon>Tracheophyta</taxon>
        <taxon>Spermatophyta</taxon>
        <taxon>Magnoliopsida</taxon>
        <taxon>eudicotyledons</taxon>
        <taxon>Gunneridae</taxon>
        <taxon>Pentapetalae</taxon>
        <taxon>asterids</taxon>
        <taxon>lamiids</taxon>
        <taxon>Boraginales</taxon>
        <taxon>Boraginaceae</taxon>
        <taxon>Boraginoideae</taxon>
        <taxon>Lithospermeae</taxon>
        <taxon>Lithospermum</taxon>
    </lineage>
</organism>
<feature type="region of interest" description="Disordered" evidence="1">
    <location>
        <begin position="123"/>
        <end position="159"/>
    </location>
</feature>
<evidence type="ECO:0000256" key="1">
    <source>
        <dbReference type="SAM" id="MobiDB-lite"/>
    </source>
</evidence>
<gene>
    <name evidence="3" type="ORF">LIER_03853</name>
</gene>
<dbReference type="GO" id="GO:0070536">
    <property type="term" value="P:protein K63-linked deubiquitination"/>
    <property type="evidence" value="ECO:0007669"/>
    <property type="project" value="TreeGrafter"/>
</dbReference>
<dbReference type="GO" id="GO:0005768">
    <property type="term" value="C:endosome"/>
    <property type="evidence" value="ECO:0007669"/>
    <property type="project" value="TreeGrafter"/>
</dbReference>
<dbReference type="Pfam" id="PF08969">
    <property type="entry name" value="USP8_dimer"/>
    <property type="match status" value="1"/>
</dbReference>
<name>A0AAV3NYP3_LITER</name>
<dbReference type="EMBL" id="BAABME010000474">
    <property type="protein sequence ID" value="GAA0143090.1"/>
    <property type="molecule type" value="Genomic_DNA"/>
</dbReference>
<protein>
    <recommendedName>
        <fullName evidence="2">USP8 dimerisation domain-containing protein</fullName>
    </recommendedName>
</protein>
<dbReference type="Gene3D" id="1.20.58.80">
    <property type="entry name" value="Phosphotransferase system, lactose/cellobiose-type IIA subunit"/>
    <property type="match status" value="1"/>
</dbReference>
<accession>A0AAV3NYP3</accession>
<dbReference type="AlphaFoldDB" id="A0AAV3NYP3"/>
<evidence type="ECO:0000313" key="3">
    <source>
        <dbReference type="EMBL" id="GAA0143090.1"/>
    </source>
</evidence>
<dbReference type="PANTHER" id="PTHR12947:SF13">
    <property type="entry name" value="FI19924P1"/>
    <property type="match status" value="1"/>
</dbReference>
<dbReference type="InterPro" id="IPR015063">
    <property type="entry name" value="USP8_dimer"/>
</dbReference>
<feature type="compositionally biased region" description="Polar residues" evidence="1">
    <location>
        <begin position="130"/>
        <end position="144"/>
    </location>
</feature>
<keyword evidence="4" id="KW-1185">Reference proteome</keyword>
<comment type="caution">
    <text evidence="3">The sequence shown here is derived from an EMBL/GenBank/DDBJ whole genome shotgun (WGS) entry which is preliminary data.</text>
</comment>
<evidence type="ECO:0000313" key="4">
    <source>
        <dbReference type="Proteomes" id="UP001454036"/>
    </source>
</evidence>
<dbReference type="GO" id="GO:0016020">
    <property type="term" value="C:membrane"/>
    <property type="evidence" value="ECO:0007669"/>
    <property type="project" value="TreeGrafter"/>
</dbReference>
<dbReference type="Proteomes" id="UP001454036">
    <property type="component" value="Unassembled WGS sequence"/>
</dbReference>